<dbReference type="InterPro" id="IPR027417">
    <property type="entry name" value="P-loop_NTPase"/>
</dbReference>
<comment type="caution">
    <text evidence="3">The sequence shown here is derived from an EMBL/GenBank/DDBJ whole genome shotgun (WGS) entry which is preliminary data.</text>
</comment>
<dbReference type="Pfam" id="PF04851">
    <property type="entry name" value="ResIII"/>
    <property type="match status" value="1"/>
</dbReference>
<dbReference type="EMBL" id="FRCE01000011">
    <property type="protein sequence ID" value="SHL77799.1"/>
    <property type="molecule type" value="Genomic_DNA"/>
</dbReference>
<accession>A0ABD7M9B5</accession>
<feature type="region of interest" description="Disordered" evidence="1">
    <location>
        <begin position="757"/>
        <end position="786"/>
    </location>
</feature>
<dbReference type="SUPFAM" id="SSF52540">
    <property type="entry name" value="P-loop containing nucleoside triphosphate hydrolases"/>
    <property type="match status" value="1"/>
</dbReference>
<dbReference type="AlphaFoldDB" id="A0ABD7M9B5"/>
<feature type="compositionally biased region" description="Pro residues" evidence="1">
    <location>
        <begin position="472"/>
        <end position="484"/>
    </location>
</feature>
<keyword evidence="3" id="KW-0347">Helicase</keyword>
<feature type="compositionally biased region" description="Gly residues" evidence="1">
    <location>
        <begin position="488"/>
        <end position="498"/>
    </location>
</feature>
<feature type="domain" description="Helicase/UvrB N-terminal" evidence="2">
    <location>
        <begin position="3"/>
        <end position="228"/>
    </location>
</feature>
<feature type="compositionally biased region" description="Polar residues" evidence="1">
    <location>
        <begin position="757"/>
        <end position="775"/>
    </location>
</feature>
<reference evidence="3 4" key="1">
    <citation type="submission" date="2016-11" db="EMBL/GenBank/DDBJ databases">
        <authorList>
            <person name="Varghese N."/>
            <person name="Submissions S."/>
        </authorList>
    </citation>
    <scope>NUCLEOTIDE SEQUENCE [LARGE SCALE GENOMIC DNA]</scope>
    <source>
        <strain evidence="3 4">VTM4R57</strain>
    </source>
</reference>
<dbReference type="Proteomes" id="UP000184253">
    <property type="component" value="Unassembled WGS sequence"/>
</dbReference>
<keyword evidence="3" id="KW-0378">Hydrolase</keyword>
<dbReference type="Gene3D" id="3.40.50.300">
    <property type="entry name" value="P-loop containing nucleotide triphosphate hydrolases"/>
    <property type="match status" value="2"/>
</dbReference>
<evidence type="ECO:0000313" key="3">
    <source>
        <dbReference type="EMBL" id="SHL77799.1"/>
    </source>
</evidence>
<keyword evidence="3" id="KW-0547">Nucleotide-binding</keyword>
<evidence type="ECO:0000259" key="2">
    <source>
        <dbReference type="Pfam" id="PF04851"/>
    </source>
</evidence>
<evidence type="ECO:0000313" key="4">
    <source>
        <dbReference type="Proteomes" id="UP000184253"/>
    </source>
</evidence>
<dbReference type="GO" id="GO:0004386">
    <property type="term" value="F:helicase activity"/>
    <property type="evidence" value="ECO:0007669"/>
    <property type="project" value="UniProtKB-KW"/>
</dbReference>
<dbReference type="RefSeq" id="WP_073117137.1">
    <property type="nucleotide sequence ID" value="NZ_FRCE01000011.1"/>
</dbReference>
<sequence length="942" mass="103103">MRYTLKDYQVDAVANILANIEEAQALYRDGRLPTMALTATTGGGKTVIAAAVIEALFFGSDTFDFLADPGAVVLWFSDDPTLNAQSRHRLETAAPDLIGRLTDLNAGYTKPALDPRTVYFINTQKFAKTSRMVRGFQPSATEGQDAFDALDPRVRPDMVPQTIYDIIAATIANPDLTLYFFLDEAHKGMGTTARAQAEQKTIVKRLIAGQDGVPPMPVVFGISATLERFTNAMQGIRGRLGLDPVQVDPARIQASGLLKDNILLNSPHPDEVGSFETVLLRSAVRQLLEFEAAWAAYAAEQKAEHPGAEIERVVPLMVLQTPNSVTPADIAGYLRIIMDVWPEMPADAVAHVFGEKEAIQAAGLFIPHIDPEKVQDTKRVRILLAKEAVTTGWDCPRAEVLMSFRTVSDLTKITQTLGRMVRTPLARRIPGNDELNSVLCLLPNFDEKTARQVVKDLTNDDVPDPIIVPVIDPVPGPEPRPAVTPPSGGAGTSSGGGTEPANPEVPGHGTHATGRVVEPSSNGQGTPVRPDGLHQGETRGASGGGQGGAVGPVVLTDRVKVTPIENEPLWDLFESLPTETTPSRGLGPVPLLTALGQYLSEDGLRPDAGEEAHRHLHGTLDYRAGQFREDVDKAVKDILEVRVRTILADRATGEERIGMFTERADLAVVREAYQRAARAFTADVSRTYVNHIVGPDADEDDLREAYARVAGMASVPDIVADVKEEASRLVGRWFQEHRTDIKALADDRQAAYKALMEQSTEPQRGNLTKPVNWQESPVDADKKPLPTRTDHILTAEDGTYPLTLNRVETSVVDQEMRRRGAIAWYRNPSRVKDESLAIAYRDGNAWRTMRPDFLFFHEDAQGRVRASIVDPHSHHLSDALPKLQGLARYAEQYGDEFMRIEGLTELDGKMRALDMNDPKVREAVEAATSARALYESDAAVDY</sequence>
<evidence type="ECO:0000256" key="1">
    <source>
        <dbReference type="SAM" id="MobiDB-lite"/>
    </source>
</evidence>
<name>A0ABD7M9B5_MICLU</name>
<feature type="compositionally biased region" description="Gly residues" evidence="1">
    <location>
        <begin position="541"/>
        <end position="550"/>
    </location>
</feature>
<feature type="region of interest" description="Disordered" evidence="1">
    <location>
        <begin position="465"/>
        <end position="551"/>
    </location>
</feature>
<dbReference type="InterPro" id="IPR006935">
    <property type="entry name" value="Helicase/UvrB_N"/>
</dbReference>
<keyword evidence="3" id="KW-0067">ATP-binding</keyword>
<gene>
    <name evidence="3" type="ORF">SAMN04487849_1114</name>
</gene>
<protein>
    <submittedName>
        <fullName evidence="3">Superfamily II DNA or RNA helicase</fullName>
    </submittedName>
</protein>
<organism evidence="3 4">
    <name type="scientific">Micrococcus luteus</name>
    <name type="common">Micrococcus lysodeikticus</name>
    <dbReference type="NCBI Taxonomy" id="1270"/>
    <lineage>
        <taxon>Bacteria</taxon>
        <taxon>Bacillati</taxon>
        <taxon>Actinomycetota</taxon>
        <taxon>Actinomycetes</taxon>
        <taxon>Micrococcales</taxon>
        <taxon>Micrococcaceae</taxon>
        <taxon>Micrococcus</taxon>
    </lineage>
</organism>
<proteinExistence type="predicted"/>